<reference evidence="3" key="1">
    <citation type="submission" date="2015-12" db="EMBL/GenBank/DDBJ databases">
        <title>De novo transcriptome assembly of four potential Pierce s Disease insect vectors from Arizona vineyards.</title>
        <authorList>
            <person name="Tassone E.E."/>
        </authorList>
    </citation>
    <scope>NUCLEOTIDE SEQUENCE</scope>
</reference>
<feature type="chain" id="PRO_5008580655" evidence="2">
    <location>
        <begin position="23"/>
        <end position="355"/>
    </location>
</feature>
<feature type="region of interest" description="Disordered" evidence="1">
    <location>
        <begin position="315"/>
        <end position="355"/>
    </location>
</feature>
<gene>
    <name evidence="3" type="ORF">g.6947</name>
</gene>
<dbReference type="EMBL" id="GEDC01020565">
    <property type="protein sequence ID" value="JAS16733.1"/>
    <property type="molecule type" value="Transcribed_RNA"/>
</dbReference>
<organism evidence="3">
    <name type="scientific">Clastoptera arizonana</name>
    <name type="common">Arizona spittle bug</name>
    <dbReference type="NCBI Taxonomy" id="38151"/>
    <lineage>
        <taxon>Eukaryota</taxon>
        <taxon>Metazoa</taxon>
        <taxon>Ecdysozoa</taxon>
        <taxon>Arthropoda</taxon>
        <taxon>Hexapoda</taxon>
        <taxon>Insecta</taxon>
        <taxon>Pterygota</taxon>
        <taxon>Neoptera</taxon>
        <taxon>Paraneoptera</taxon>
        <taxon>Hemiptera</taxon>
        <taxon>Auchenorrhyncha</taxon>
        <taxon>Cercopoidea</taxon>
        <taxon>Clastopteridae</taxon>
        <taxon>Clastoptera</taxon>
    </lineage>
</organism>
<dbReference type="AlphaFoldDB" id="A0A1B6CU27"/>
<feature type="compositionally biased region" description="Basic residues" evidence="1">
    <location>
        <begin position="336"/>
        <end position="349"/>
    </location>
</feature>
<feature type="signal peptide" evidence="2">
    <location>
        <begin position="1"/>
        <end position="22"/>
    </location>
</feature>
<evidence type="ECO:0000256" key="2">
    <source>
        <dbReference type="SAM" id="SignalP"/>
    </source>
</evidence>
<name>A0A1B6CU27_9HEMI</name>
<evidence type="ECO:0000256" key="1">
    <source>
        <dbReference type="SAM" id="MobiDB-lite"/>
    </source>
</evidence>
<accession>A0A1B6CU27</accession>
<protein>
    <submittedName>
        <fullName evidence="3">Uncharacterized protein</fullName>
    </submittedName>
</protein>
<proteinExistence type="predicted"/>
<sequence length="355" mass="42018">MMYKCVIILFVNLLFNFCEVYMQQVFKKPDDVTYIVDMKFQSDYEYPTSFQSNTPVFPNKQRIIDLFLESKTYVKKTTDKILSDYNECYTNEDVPIDTKFYKPFIVIHGNHHKKTAKIVQYMAMDMGVNIKFNPPKCMDHLTYRFKDTRIANHAYYALALYVVAFQTRQTLAYNISVVTQGYWTDQAIRAAYNLIRSSKMCPDFDSIVFKIPDDLMKPDIVLYLDFFPPLNSTIKLSMNTDDEFTTTFFYKRLQERTPFPINVITIPYNMDVRDVMDKMMDELYAHFGSRLETEKKLYDKNSLADHIKVKMPRFRRPFNDQDAGSRSSSRGDRGPFRPRMRSPRYRPRGRPSSVF</sequence>
<keyword evidence="2" id="KW-0732">Signal</keyword>
<evidence type="ECO:0000313" key="3">
    <source>
        <dbReference type="EMBL" id="JAS16733.1"/>
    </source>
</evidence>